<evidence type="ECO:0000313" key="1">
    <source>
        <dbReference type="EMBL" id="MDV7219152.1"/>
    </source>
</evidence>
<organism evidence="1 2">
    <name type="scientific">Streptomyces prunicolor</name>
    <dbReference type="NCBI Taxonomy" id="67348"/>
    <lineage>
        <taxon>Bacteria</taxon>
        <taxon>Bacillati</taxon>
        <taxon>Actinomycetota</taxon>
        <taxon>Actinomycetes</taxon>
        <taxon>Kitasatosporales</taxon>
        <taxon>Streptomycetaceae</taxon>
        <taxon>Streptomyces</taxon>
    </lineage>
</organism>
<evidence type="ECO:0000313" key="2">
    <source>
        <dbReference type="Proteomes" id="UP001187346"/>
    </source>
</evidence>
<sequence>MPVYCFLGLLDRDVRQLAAVVVTAVAEEVTVDVAVPVPGVLDDHAAAFTVLSAAGATEQRAFEFVMVGSPQFLGLRPPVGDILYAVKEVLGDQGFVAALVPLILVGDRAAVVIVAQDDGQPVGGDASFLGVSCVTGHTESALVQLVRQALHGVLAGGIEFERQPDERAAYRVDDHGADPAVFDKFDGVEVADRGSGDRATVLGLLPHFVLDVLGTLAGGVLVDDREHAVQHAPSWRVVDVLLDRRDQPDAELLQGGDHDRVVQPVPGEAAEHVDDDVAHVGVLT</sequence>
<protein>
    <submittedName>
        <fullName evidence="1">Uncharacterized protein</fullName>
    </submittedName>
</protein>
<keyword evidence="2" id="KW-1185">Reference proteome</keyword>
<comment type="caution">
    <text evidence="1">The sequence shown here is derived from an EMBL/GenBank/DDBJ whole genome shotgun (WGS) entry which is preliminary data.</text>
</comment>
<proteinExistence type="predicted"/>
<reference evidence="1 2" key="1">
    <citation type="submission" date="2023-10" db="EMBL/GenBank/DDBJ databases">
        <title>Characterization of rhizosphere-enriched actinobacteria from wheat plants lab-grown on chernevaya soil.</title>
        <authorList>
            <person name="Tikhonova E.N."/>
            <person name="Konopkin A."/>
            <person name="Kravchenko I.K."/>
        </authorList>
    </citation>
    <scope>NUCLEOTIDE SEQUENCE [LARGE SCALE GENOMIC DNA]</scope>
    <source>
        <strain evidence="1 2">RR29</strain>
    </source>
</reference>
<name>A0ABU4FEY0_9ACTN</name>
<dbReference type="EMBL" id="JAWMAJ010000085">
    <property type="protein sequence ID" value="MDV7219152.1"/>
    <property type="molecule type" value="Genomic_DNA"/>
</dbReference>
<gene>
    <name evidence="1" type="ORF">R5A26_24765</name>
</gene>
<dbReference type="Proteomes" id="UP001187346">
    <property type="component" value="Unassembled WGS sequence"/>
</dbReference>
<accession>A0ABU4FEY0</accession>